<comment type="caution">
    <text evidence="2">The sequence shown here is derived from an EMBL/GenBank/DDBJ whole genome shotgun (WGS) entry which is preliminary data.</text>
</comment>
<protein>
    <submittedName>
        <fullName evidence="2">Uncharacterized protein</fullName>
    </submittedName>
</protein>
<dbReference type="PaxDb" id="73239-Q7RB06"/>
<gene>
    <name evidence="2" type="ORF">PY06343</name>
</gene>
<organism evidence="2 3">
    <name type="scientific">Plasmodium yoelii yoelii</name>
    <dbReference type="NCBI Taxonomy" id="73239"/>
    <lineage>
        <taxon>Eukaryota</taxon>
        <taxon>Sar</taxon>
        <taxon>Alveolata</taxon>
        <taxon>Apicomplexa</taxon>
        <taxon>Aconoidasida</taxon>
        <taxon>Haemosporida</taxon>
        <taxon>Plasmodiidae</taxon>
        <taxon>Plasmodium</taxon>
        <taxon>Plasmodium (Vinckeia)</taxon>
    </lineage>
</organism>
<keyword evidence="1" id="KW-0175">Coiled coil</keyword>
<proteinExistence type="predicted"/>
<sequence length="171" mass="20616">MQNFLQLHMYIYTYLHDLLIRLFIEFRLTNKIYLSKINDINKIDSFLFFHSGLYDLRNKNANELAEIIKAHKENKQNNLSKIDKAIEIENIKQMKKFAESQAECFNMCRMSLKERFKNDLEQYKNLNNNNNNLNFDENNVINLEKKYNNLEQELCFDACSKKYKYLFNGIV</sequence>
<dbReference type="FunCoup" id="Q7RB06">
    <property type="interactions" value="754"/>
</dbReference>
<accession>Q7RB06</accession>
<evidence type="ECO:0000313" key="3">
    <source>
        <dbReference type="Proteomes" id="UP000008553"/>
    </source>
</evidence>
<reference evidence="2 3" key="1">
    <citation type="journal article" date="2002" name="Nature">
        <title>Genome sequence and comparative analysis of the model rodent malaria parasite Plasmodium yoelii yoelii.</title>
        <authorList>
            <person name="Carlton J.M."/>
            <person name="Angiuoli S.V."/>
            <person name="Suh B.B."/>
            <person name="Kooij T.W."/>
            <person name="Pertea M."/>
            <person name="Silva J.C."/>
            <person name="Ermolaeva M.D."/>
            <person name="Allen J.E."/>
            <person name="Selengut J.D."/>
            <person name="Koo H.L."/>
            <person name="Peterson J.D."/>
            <person name="Pop M."/>
            <person name="Kosack D.S."/>
            <person name="Shumway M.F."/>
            <person name="Bidwell S.L."/>
            <person name="Shallom S.J."/>
            <person name="van Aken S.E."/>
            <person name="Riedmuller S.B."/>
            <person name="Feldblyum T.V."/>
            <person name="Cho J.K."/>
            <person name="Quackenbush J."/>
            <person name="Sedegah M."/>
            <person name="Shoaibi A."/>
            <person name="Cummings L.M."/>
            <person name="Florens L."/>
            <person name="Yates J.R."/>
            <person name="Raine J.D."/>
            <person name="Sinden R.E."/>
            <person name="Harris M.A."/>
            <person name="Cunningham D.A."/>
            <person name="Preiser P.R."/>
            <person name="Bergman L.W."/>
            <person name="Vaidya A.B."/>
            <person name="van Lin L.H."/>
            <person name="Janse C.J."/>
            <person name="Waters A.P."/>
            <person name="Smith H.O."/>
            <person name="White O.R."/>
            <person name="Salzberg S.L."/>
            <person name="Venter J.C."/>
            <person name="Fraser C.M."/>
            <person name="Hoffman S.L."/>
            <person name="Gardner M.J."/>
            <person name="Carucci D.J."/>
        </authorList>
    </citation>
    <scope>NUCLEOTIDE SEQUENCE [LARGE SCALE GENOMIC DNA]</scope>
    <source>
        <strain evidence="2 3">17XNL</strain>
    </source>
</reference>
<dbReference type="InParanoid" id="Q7RB06"/>
<dbReference type="AlphaFoldDB" id="Q7RB06"/>
<name>Q7RB06_PLAYO</name>
<dbReference type="Proteomes" id="UP000008553">
    <property type="component" value="Unassembled WGS sequence"/>
</dbReference>
<dbReference type="EMBL" id="AABL01002131">
    <property type="protein sequence ID" value="EAA18541.1"/>
    <property type="molecule type" value="Genomic_DNA"/>
</dbReference>
<keyword evidence="3" id="KW-1185">Reference proteome</keyword>
<feature type="coiled-coil region" evidence="1">
    <location>
        <begin position="109"/>
        <end position="153"/>
    </location>
</feature>
<evidence type="ECO:0000256" key="1">
    <source>
        <dbReference type="SAM" id="Coils"/>
    </source>
</evidence>
<evidence type="ECO:0000313" key="2">
    <source>
        <dbReference type="EMBL" id="EAA18541.1"/>
    </source>
</evidence>